<protein>
    <submittedName>
        <fullName evidence="1">Uncharacterized protein</fullName>
    </submittedName>
</protein>
<organism evidence="1 2">
    <name type="scientific">Candidatus Andersenbacteria bacterium RIFCSPHIGHO2_12_FULL_45_11</name>
    <dbReference type="NCBI Taxonomy" id="1797281"/>
    <lineage>
        <taxon>Bacteria</taxon>
        <taxon>Candidatus Anderseniibacteriota</taxon>
    </lineage>
</organism>
<accession>A0A1G1X2T6</accession>
<name>A0A1G1X2T6_9BACT</name>
<evidence type="ECO:0000313" key="2">
    <source>
        <dbReference type="Proteomes" id="UP000177528"/>
    </source>
</evidence>
<reference evidence="1 2" key="1">
    <citation type="journal article" date="2016" name="Nat. Commun.">
        <title>Thousands of microbial genomes shed light on interconnected biogeochemical processes in an aquifer system.</title>
        <authorList>
            <person name="Anantharaman K."/>
            <person name="Brown C.T."/>
            <person name="Hug L.A."/>
            <person name="Sharon I."/>
            <person name="Castelle C.J."/>
            <person name="Probst A.J."/>
            <person name="Thomas B.C."/>
            <person name="Singh A."/>
            <person name="Wilkins M.J."/>
            <person name="Karaoz U."/>
            <person name="Brodie E.L."/>
            <person name="Williams K.H."/>
            <person name="Hubbard S.S."/>
            <person name="Banfield J.F."/>
        </authorList>
    </citation>
    <scope>NUCLEOTIDE SEQUENCE [LARGE SCALE GENOMIC DNA]</scope>
</reference>
<evidence type="ECO:0000313" key="1">
    <source>
        <dbReference type="EMBL" id="OGY33677.1"/>
    </source>
</evidence>
<dbReference type="AlphaFoldDB" id="A0A1G1X2T6"/>
<comment type="caution">
    <text evidence="1">The sequence shown here is derived from an EMBL/GenBank/DDBJ whole genome shotgun (WGS) entry which is preliminary data.</text>
</comment>
<gene>
    <name evidence="1" type="ORF">A3D99_00140</name>
</gene>
<sequence length="321" mass="36202">MNLRMSEKKLDLIYKFEGSVVDKGINVFELAPILLSLGYLIKEGHNTLNPTGREISINVKPFEKGSFVVDILLFATNHSQQILDFVDGADVAISQVKETLEWIGLISAPSGVTLLELIRRLKEPPKTVEQIAPNEYRYTGGNNISITVNGNVNKLYQNPVIQQNLPRAYEDLFEKTGVDVVRSYLKDKSNETEVLVTKEDSSAFAAYANADLTLTSEFDETEFTASLNPKRGSYEGEGRNWSFRFGGSPDSVITATVKDRVFLDKIERGEIKLHYRDLLKARLRMRQEIRDQQVSSAIYEILEVTEYRPVSSEPRQGSLLS</sequence>
<dbReference type="Proteomes" id="UP000177528">
    <property type="component" value="Unassembled WGS sequence"/>
</dbReference>
<proteinExistence type="predicted"/>
<dbReference type="EMBL" id="MHHR01000027">
    <property type="protein sequence ID" value="OGY33677.1"/>
    <property type="molecule type" value="Genomic_DNA"/>
</dbReference>